<dbReference type="Gene3D" id="3.40.50.720">
    <property type="entry name" value="NAD(P)-binding Rossmann-like Domain"/>
    <property type="match status" value="1"/>
</dbReference>
<dbReference type="Pfam" id="PF22725">
    <property type="entry name" value="GFO_IDH_MocA_C3"/>
    <property type="match status" value="1"/>
</dbReference>
<comment type="similarity">
    <text evidence="1">Belongs to the Gfo/Idh/MocA family.</text>
</comment>
<proteinExistence type="inferred from homology"/>
<evidence type="ECO:0000256" key="2">
    <source>
        <dbReference type="ARBA" id="ARBA00023002"/>
    </source>
</evidence>
<dbReference type="EMBL" id="JAGINW010000001">
    <property type="protein sequence ID" value="MBP2329152.1"/>
    <property type="molecule type" value="Genomic_DNA"/>
</dbReference>
<dbReference type="InterPro" id="IPR055170">
    <property type="entry name" value="GFO_IDH_MocA-like_dom"/>
</dbReference>
<feature type="domain" description="Gfo/Idh/MocA-like oxidoreductase N-terminal" evidence="3">
    <location>
        <begin position="9"/>
        <end position="126"/>
    </location>
</feature>
<evidence type="ECO:0000313" key="6">
    <source>
        <dbReference type="Proteomes" id="UP001519332"/>
    </source>
</evidence>
<protein>
    <submittedName>
        <fullName evidence="5">NDP-hexose-3-ketoreductase</fullName>
    </submittedName>
</protein>
<dbReference type="SUPFAM" id="SSF51735">
    <property type="entry name" value="NAD(P)-binding Rossmann-fold domains"/>
    <property type="match status" value="1"/>
</dbReference>
<gene>
    <name evidence="5" type="ORF">JOF56_009537</name>
</gene>
<dbReference type="InterPro" id="IPR000683">
    <property type="entry name" value="Gfo/Idh/MocA-like_OxRdtase_N"/>
</dbReference>
<name>A0ABS4TXP3_9PSEU</name>
<organism evidence="5 6">
    <name type="scientific">Kibdelosporangium banguiense</name>
    <dbReference type="NCBI Taxonomy" id="1365924"/>
    <lineage>
        <taxon>Bacteria</taxon>
        <taxon>Bacillati</taxon>
        <taxon>Actinomycetota</taxon>
        <taxon>Actinomycetes</taxon>
        <taxon>Pseudonocardiales</taxon>
        <taxon>Pseudonocardiaceae</taxon>
        <taxon>Kibdelosporangium</taxon>
    </lineage>
</organism>
<reference evidence="5 6" key="1">
    <citation type="submission" date="2021-03" db="EMBL/GenBank/DDBJ databases">
        <title>Sequencing the genomes of 1000 actinobacteria strains.</title>
        <authorList>
            <person name="Klenk H.-P."/>
        </authorList>
    </citation>
    <scope>NUCLEOTIDE SEQUENCE [LARGE SCALE GENOMIC DNA]</scope>
    <source>
        <strain evidence="5 6">DSM 46670</strain>
    </source>
</reference>
<evidence type="ECO:0000313" key="5">
    <source>
        <dbReference type="EMBL" id="MBP2329152.1"/>
    </source>
</evidence>
<dbReference type="Pfam" id="PF01408">
    <property type="entry name" value="GFO_IDH_MocA"/>
    <property type="match status" value="1"/>
</dbReference>
<dbReference type="Proteomes" id="UP001519332">
    <property type="component" value="Unassembled WGS sequence"/>
</dbReference>
<evidence type="ECO:0000259" key="4">
    <source>
        <dbReference type="Pfam" id="PF22725"/>
    </source>
</evidence>
<dbReference type="InterPro" id="IPR050984">
    <property type="entry name" value="Gfo/Idh/MocA_domain"/>
</dbReference>
<evidence type="ECO:0000259" key="3">
    <source>
        <dbReference type="Pfam" id="PF01408"/>
    </source>
</evidence>
<evidence type="ECO:0000256" key="1">
    <source>
        <dbReference type="ARBA" id="ARBA00010928"/>
    </source>
</evidence>
<sequence length="339" mass="36423">MTGSDSSAVRIGVLGASSIARRRMLPVLRDDKTIELVAVASRDRQKAERFAAEFGGAAVHHYQALLERDDIDAVYLPVPNALHYRWAREAIILGRHVLAEKPLTTCAADTADLAKLAASKGVVLRENIAFLHHGLHKQVANMVRDGRIGALTHVDASFCFPPLPADDVRYRPELGGGALLDVGVYVVRLAQYFLGEELTVAGAALRQDPSTGVDVGGSAVLCSATGQTATLTFGFEHSYRSHYMLWGSTSRLSVDRAFTPPPTHAPVVRIDEQDHTEETTFPAEHQFAASAAAFAAAVRHARRTGSDPDHGQWAAASVRTAELLDGIAAIAHRSEATPV</sequence>
<keyword evidence="2" id="KW-0560">Oxidoreductase</keyword>
<keyword evidence="6" id="KW-1185">Reference proteome</keyword>
<dbReference type="InterPro" id="IPR036291">
    <property type="entry name" value="NAD(P)-bd_dom_sf"/>
</dbReference>
<dbReference type="SUPFAM" id="SSF55347">
    <property type="entry name" value="Glyceraldehyde-3-phosphate dehydrogenase-like, C-terminal domain"/>
    <property type="match status" value="1"/>
</dbReference>
<comment type="caution">
    <text evidence="5">The sequence shown here is derived from an EMBL/GenBank/DDBJ whole genome shotgun (WGS) entry which is preliminary data.</text>
</comment>
<dbReference type="PANTHER" id="PTHR22604:SF105">
    <property type="entry name" value="TRANS-1,2-DIHYDROBENZENE-1,2-DIOL DEHYDROGENASE"/>
    <property type="match status" value="1"/>
</dbReference>
<accession>A0ABS4TXP3</accession>
<feature type="domain" description="GFO/IDH/MocA-like oxidoreductase" evidence="4">
    <location>
        <begin position="137"/>
        <end position="249"/>
    </location>
</feature>
<dbReference type="PANTHER" id="PTHR22604">
    <property type="entry name" value="OXIDOREDUCTASES"/>
    <property type="match status" value="1"/>
</dbReference>
<dbReference type="RefSeq" id="WP_209646004.1">
    <property type="nucleotide sequence ID" value="NZ_JAGINW010000001.1"/>
</dbReference>
<dbReference type="Gene3D" id="3.30.360.10">
    <property type="entry name" value="Dihydrodipicolinate Reductase, domain 2"/>
    <property type="match status" value="1"/>
</dbReference>